<dbReference type="PANTHER" id="PTHR21015:SF22">
    <property type="entry name" value="GLYCOSYLTRANSFERASE"/>
    <property type="match status" value="1"/>
</dbReference>
<keyword evidence="5 10" id="KW-0133">Cell shape</keyword>
<evidence type="ECO:0000256" key="5">
    <source>
        <dbReference type="ARBA" id="ARBA00022960"/>
    </source>
</evidence>
<evidence type="ECO:0000313" key="13">
    <source>
        <dbReference type="EMBL" id="MFC0047426.1"/>
    </source>
</evidence>
<dbReference type="Gene3D" id="3.40.50.2000">
    <property type="entry name" value="Glycogen Phosphorylase B"/>
    <property type="match status" value="2"/>
</dbReference>
<comment type="caution">
    <text evidence="13">The sequence shown here is derived from an EMBL/GenBank/DDBJ whole genome shotgun (WGS) entry which is preliminary data.</text>
</comment>
<keyword evidence="9 10" id="KW-0961">Cell wall biogenesis/degradation</keyword>
<evidence type="ECO:0000259" key="12">
    <source>
        <dbReference type="Pfam" id="PF04101"/>
    </source>
</evidence>
<feature type="binding site" evidence="10">
    <location>
        <begin position="275"/>
        <end position="280"/>
    </location>
    <ligand>
        <name>UDP-N-acetyl-alpha-D-glucosamine</name>
        <dbReference type="ChEBI" id="CHEBI:57705"/>
    </ligand>
</feature>
<gene>
    <name evidence="10 13" type="primary">murG</name>
    <name evidence="13" type="ORF">ACFFJP_03860</name>
</gene>
<evidence type="ECO:0000256" key="6">
    <source>
        <dbReference type="ARBA" id="ARBA00022984"/>
    </source>
</evidence>
<keyword evidence="3 10" id="KW-0328">Glycosyltransferase</keyword>
<evidence type="ECO:0000256" key="8">
    <source>
        <dbReference type="ARBA" id="ARBA00023306"/>
    </source>
</evidence>
<dbReference type="InterPro" id="IPR007235">
    <property type="entry name" value="Glyco_trans_28_C"/>
</dbReference>
<evidence type="ECO:0000256" key="10">
    <source>
        <dbReference type="HAMAP-Rule" id="MF_00033"/>
    </source>
</evidence>
<dbReference type="RefSeq" id="WP_377240707.1">
    <property type="nucleotide sequence ID" value="NZ_JBHLXP010000001.1"/>
</dbReference>
<feature type="binding site" evidence="10">
    <location>
        <position position="256"/>
    </location>
    <ligand>
        <name>UDP-N-acetyl-alpha-D-glucosamine</name>
        <dbReference type="ChEBI" id="CHEBI:57705"/>
    </ligand>
</feature>
<dbReference type="Pfam" id="PF03033">
    <property type="entry name" value="Glyco_transf_28"/>
    <property type="match status" value="1"/>
</dbReference>
<evidence type="ECO:0000256" key="4">
    <source>
        <dbReference type="ARBA" id="ARBA00022679"/>
    </source>
</evidence>
<feature type="binding site" evidence="10">
    <location>
        <position position="200"/>
    </location>
    <ligand>
        <name>UDP-N-acetyl-alpha-D-glucosamine</name>
        <dbReference type="ChEBI" id="CHEBI:57705"/>
    </ligand>
</feature>
<sequence>MPELAMPEVPANALRPTVLIMAGGTGGHIFPARAVADVLAADGWIVHWLGTADRMEARLVPEFGYPLHTISVAGLRGKGWRSLLQAPWMLWRSVAQARSLVKQLRPNLVLGFGGYASGPGGLAAWLDGIPLVIHEQNAVAGTTNKLLARIADQVLVAFPQAFSNLPQRVVLGNPVRQALIGLNPQNYLQKSLNILIVGGSLGARVFNQALPPILKQAAASGQIKVRHQTGQLELAQTELAYATKPANLEVQVTAFIDDMADAYRWADLVICRAGALTVSEVACVGVAALFVPLPTAIDDHQTANASVLVSKQAALLLPQAELKPEILVPLLQSWLSDKTPLAHMAQLARSCAIDDAAEQVAVVCRRLTGVN</sequence>
<feature type="binding site" evidence="10">
    <location>
        <position position="301"/>
    </location>
    <ligand>
        <name>UDP-N-acetyl-alpha-D-glucosamine</name>
        <dbReference type="ChEBI" id="CHEBI:57705"/>
    </ligand>
</feature>
<dbReference type="GO" id="GO:0016757">
    <property type="term" value="F:glycosyltransferase activity"/>
    <property type="evidence" value="ECO:0007669"/>
    <property type="project" value="UniProtKB-KW"/>
</dbReference>
<feature type="binding site" evidence="10">
    <location>
        <position position="137"/>
    </location>
    <ligand>
        <name>UDP-N-acetyl-alpha-D-glucosamine</name>
        <dbReference type="ChEBI" id="CHEBI:57705"/>
    </ligand>
</feature>
<dbReference type="InterPro" id="IPR006009">
    <property type="entry name" value="GlcNAc_MurG"/>
</dbReference>
<evidence type="ECO:0000256" key="1">
    <source>
        <dbReference type="ARBA" id="ARBA00022475"/>
    </source>
</evidence>
<feature type="domain" description="Glycosyl transferase family 28 C-terminal" evidence="12">
    <location>
        <begin position="194"/>
        <end position="359"/>
    </location>
</feature>
<comment type="subcellular location">
    <subcellularLocation>
        <location evidence="10">Cell membrane</location>
        <topology evidence="10">Peripheral membrane protein</topology>
        <orientation evidence="10">Cytoplasmic side</orientation>
    </subcellularLocation>
</comment>
<keyword evidence="6 10" id="KW-0573">Peptidoglycan synthesis</keyword>
<proteinExistence type="inferred from homology"/>
<dbReference type="Proteomes" id="UP001589813">
    <property type="component" value="Unassembled WGS sequence"/>
</dbReference>
<dbReference type="SUPFAM" id="SSF53756">
    <property type="entry name" value="UDP-Glycosyltransferase/glycogen phosphorylase"/>
    <property type="match status" value="1"/>
</dbReference>
<evidence type="ECO:0000259" key="11">
    <source>
        <dbReference type="Pfam" id="PF03033"/>
    </source>
</evidence>
<keyword evidence="2 10" id="KW-0132">Cell division</keyword>
<dbReference type="NCBIfam" id="TIGR01133">
    <property type="entry name" value="murG"/>
    <property type="match status" value="1"/>
</dbReference>
<feature type="binding site" evidence="10">
    <location>
        <begin position="25"/>
        <end position="27"/>
    </location>
    <ligand>
        <name>UDP-N-acetyl-alpha-D-glucosamine</name>
        <dbReference type="ChEBI" id="CHEBI:57705"/>
    </ligand>
</feature>
<evidence type="ECO:0000256" key="2">
    <source>
        <dbReference type="ARBA" id="ARBA00022618"/>
    </source>
</evidence>
<evidence type="ECO:0000256" key="3">
    <source>
        <dbReference type="ARBA" id="ARBA00022676"/>
    </source>
</evidence>
<reference evidence="13 14" key="1">
    <citation type="submission" date="2024-09" db="EMBL/GenBank/DDBJ databases">
        <authorList>
            <person name="Sun Q."/>
            <person name="Mori K."/>
        </authorList>
    </citation>
    <scope>NUCLEOTIDE SEQUENCE [LARGE SCALE GENOMIC DNA]</scope>
    <source>
        <strain evidence="13 14">KCTC 23315</strain>
    </source>
</reference>
<dbReference type="CDD" id="cd03785">
    <property type="entry name" value="GT28_MurG"/>
    <property type="match status" value="1"/>
</dbReference>
<dbReference type="EC" id="2.4.1.227" evidence="10"/>
<dbReference type="PANTHER" id="PTHR21015">
    <property type="entry name" value="UDP-N-ACETYLGLUCOSAMINE--N-ACETYLMURAMYL-(PENTAPEPTIDE) PYROPHOSPHORYL-UNDECAPRENOL N-ACETYLGLUCOSAMINE TRANSFERASE 1"/>
    <property type="match status" value="1"/>
</dbReference>
<evidence type="ECO:0000256" key="7">
    <source>
        <dbReference type="ARBA" id="ARBA00023136"/>
    </source>
</evidence>
<keyword evidence="7 10" id="KW-0472">Membrane</keyword>
<dbReference type="Pfam" id="PF04101">
    <property type="entry name" value="Glyco_tran_28_C"/>
    <property type="match status" value="1"/>
</dbReference>
<protein>
    <recommendedName>
        <fullName evidence="10">UDP-N-acetylglucosamine--N-acetylmuramyl-(pentapeptide) pyrophosphoryl-undecaprenol N-acetylglucosamine transferase</fullName>
        <ecNumber evidence="10">2.4.1.227</ecNumber>
    </recommendedName>
    <alternativeName>
        <fullName evidence="10">Undecaprenyl-PP-MurNAc-pentapeptide-UDPGlcNAc GlcNAc transferase</fullName>
    </alternativeName>
</protein>
<keyword evidence="8 10" id="KW-0131">Cell cycle</keyword>
<keyword evidence="14" id="KW-1185">Reference proteome</keyword>
<keyword evidence="1 10" id="KW-1003">Cell membrane</keyword>
<feature type="domain" description="Glycosyltransferase family 28 N-terminal" evidence="11">
    <location>
        <begin position="18"/>
        <end position="155"/>
    </location>
</feature>
<comment type="pathway">
    <text evidence="10">Cell wall biogenesis; peptidoglycan biosynthesis.</text>
</comment>
<keyword evidence="4 10" id="KW-0808">Transferase</keyword>
<dbReference type="InterPro" id="IPR004276">
    <property type="entry name" value="GlycoTrans_28_N"/>
</dbReference>
<comment type="function">
    <text evidence="10">Cell wall formation. Catalyzes the transfer of a GlcNAc subunit on undecaprenyl-pyrophosphoryl-MurNAc-pentapeptide (lipid intermediate I) to form undecaprenyl-pyrophosphoryl-MurNAc-(pentapeptide)GlcNAc (lipid intermediate II).</text>
</comment>
<dbReference type="HAMAP" id="MF_00033">
    <property type="entry name" value="MurG"/>
    <property type="match status" value="1"/>
</dbReference>
<organism evidence="13 14">
    <name type="scientific">Rheinheimera tilapiae</name>
    <dbReference type="NCBI Taxonomy" id="875043"/>
    <lineage>
        <taxon>Bacteria</taxon>
        <taxon>Pseudomonadati</taxon>
        <taxon>Pseudomonadota</taxon>
        <taxon>Gammaproteobacteria</taxon>
        <taxon>Chromatiales</taxon>
        <taxon>Chromatiaceae</taxon>
        <taxon>Rheinheimera</taxon>
    </lineage>
</organism>
<comment type="catalytic activity">
    <reaction evidence="10">
        <text>di-trans,octa-cis-undecaprenyl diphospho-N-acetyl-alpha-D-muramoyl-L-alanyl-D-glutamyl-meso-2,6-diaminopimeloyl-D-alanyl-D-alanine + UDP-N-acetyl-alpha-D-glucosamine = di-trans,octa-cis-undecaprenyl diphospho-[N-acetyl-alpha-D-glucosaminyl-(1-&gt;4)]-N-acetyl-alpha-D-muramoyl-L-alanyl-D-glutamyl-meso-2,6-diaminopimeloyl-D-alanyl-D-alanine + UDP + H(+)</text>
        <dbReference type="Rhea" id="RHEA:31227"/>
        <dbReference type="ChEBI" id="CHEBI:15378"/>
        <dbReference type="ChEBI" id="CHEBI:57705"/>
        <dbReference type="ChEBI" id="CHEBI:58223"/>
        <dbReference type="ChEBI" id="CHEBI:61387"/>
        <dbReference type="ChEBI" id="CHEBI:61388"/>
        <dbReference type="EC" id="2.4.1.227"/>
    </reaction>
</comment>
<evidence type="ECO:0000256" key="9">
    <source>
        <dbReference type="ARBA" id="ARBA00023316"/>
    </source>
</evidence>
<accession>A0ABV6B981</accession>
<evidence type="ECO:0000313" key="14">
    <source>
        <dbReference type="Proteomes" id="UP001589813"/>
    </source>
</evidence>
<dbReference type="EMBL" id="JBHLXP010000001">
    <property type="protein sequence ID" value="MFC0047426.1"/>
    <property type="molecule type" value="Genomic_DNA"/>
</dbReference>
<name>A0ABV6B981_9GAMM</name>
<feature type="binding site" evidence="10">
    <location>
        <position position="176"/>
    </location>
    <ligand>
        <name>UDP-N-acetyl-alpha-D-glucosamine</name>
        <dbReference type="ChEBI" id="CHEBI:57705"/>
    </ligand>
</feature>
<comment type="similarity">
    <text evidence="10">Belongs to the glycosyltransferase 28 family. MurG subfamily.</text>
</comment>